<dbReference type="EMBL" id="CP032317">
    <property type="protein sequence ID" value="AYA36181.1"/>
    <property type="molecule type" value="Genomic_DNA"/>
</dbReference>
<sequence length="285" mass="31613">MKTSVYLLVVAGLCLGACQRQPEASRPVAATKRAQAAPAPAGVATSNKKAAPTEAAAQPAPALTPEMQAFLREHDLTEVWCTATAEGPAAYPNNGFFGPERYRIEMVFLEMHRDEQRPELMHVRGKSRYKKIITPFEGTLTISEIHDLKADPEILIREGNPAYSVVGRFELREDPTTKGAGVYRGQFGLDFQLDTDEGLVLVDSGEQLAARAAGTLFKGEWVSNKTGNRKPILWGQDFTAIGNEILEEFSVGMREVQINPKYAKLGWDSYWENDEWWVDAKVARL</sequence>
<organism evidence="2 3">
    <name type="scientific">Hymenobacter oligotrophus</name>
    <dbReference type="NCBI Taxonomy" id="2319843"/>
    <lineage>
        <taxon>Bacteria</taxon>
        <taxon>Pseudomonadati</taxon>
        <taxon>Bacteroidota</taxon>
        <taxon>Cytophagia</taxon>
        <taxon>Cytophagales</taxon>
        <taxon>Hymenobacteraceae</taxon>
        <taxon>Hymenobacter</taxon>
    </lineage>
</organism>
<reference evidence="2 3" key="1">
    <citation type="submission" date="2018-09" db="EMBL/GenBank/DDBJ databases">
        <title>Hymenobacter medium sp. nov., isolated from R2A medium.</title>
        <authorList>
            <person name="Yingchao G."/>
        </authorList>
    </citation>
    <scope>NUCLEOTIDE SEQUENCE [LARGE SCALE GENOMIC DNA]</scope>
    <source>
        <strain evidence="3">sh-6</strain>
    </source>
</reference>
<dbReference type="KEGG" id="hyh:D3Y59_03345"/>
<evidence type="ECO:0000256" key="1">
    <source>
        <dbReference type="SAM" id="MobiDB-lite"/>
    </source>
</evidence>
<feature type="region of interest" description="Disordered" evidence="1">
    <location>
        <begin position="29"/>
        <end position="60"/>
    </location>
</feature>
<keyword evidence="3" id="KW-1185">Reference proteome</keyword>
<proteinExistence type="predicted"/>
<dbReference type="Proteomes" id="UP000262802">
    <property type="component" value="Chromosome"/>
</dbReference>
<evidence type="ECO:0000313" key="3">
    <source>
        <dbReference type="Proteomes" id="UP000262802"/>
    </source>
</evidence>
<protein>
    <submittedName>
        <fullName evidence="2">Uncharacterized protein</fullName>
    </submittedName>
</protein>
<dbReference type="OrthoDB" id="880022at2"/>
<name>A0A3B7R3F7_9BACT</name>
<dbReference type="RefSeq" id="WP_119443768.1">
    <property type="nucleotide sequence ID" value="NZ_CP032317.1"/>
</dbReference>
<evidence type="ECO:0000313" key="2">
    <source>
        <dbReference type="EMBL" id="AYA36181.1"/>
    </source>
</evidence>
<gene>
    <name evidence="2" type="ORF">D3Y59_03345</name>
</gene>
<dbReference type="AlphaFoldDB" id="A0A3B7R3F7"/>
<accession>A0A3B7R3F7</accession>